<evidence type="ECO:0000256" key="11">
    <source>
        <dbReference type="ARBA" id="ARBA00023026"/>
    </source>
</evidence>
<keyword evidence="4" id="KW-0597">Phosphoprotein</keyword>
<dbReference type="OrthoDB" id="9810730at2"/>
<dbReference type="CDD" id="cd00130">
    <property type="entry name" value="PAS"/>
    <property type="match status" value="2"/>
</dbReference>
<keyword evidence="8" id="KW-0418">Kinase</keyword>
<keyword evidence="11" id="KW-0843">Virulence</keyword>
<dbReference type="Pfam" id="PF05230">
    <property type="entry name" value="MASE2"/>
    <property type="match status" value="1"/>
</dbReference>
<comment type="catalytic activity">
    <reaction evidence="1">
        <text>ATP + protein L-histidine = ADP + protein N-phospho-L-histidine.</text>
        <dbReference type="EC" id="2.7.13.3"/>
    </reaction>
</comment>
<feature type="domain" description="Histidine kinase" evidence="19">
    <location>
        <begin position="789"/>
        <end position="1008"/>
    </location>
</feature>
<feature type="transmembrane region" description="Helical" evidence="18">
    <location>
        <begin position="96"/>
        <end position="118"/>
    </location>
</feature>
<name>A0A5C8NVS8_9BURK</name>
<comment type="function">
    <text evidence="14">Member of the two-component regulatory system BvgS/BvgA. Phosphorylates BvgA via a four-step phosphorelay in response to environmental signals.</text>
</comment>
<feature type="transmembrane region" description="Helical" evidence="18">
    <location>
        <begin position="130"/>
        <end position="151"/>
    </location>
</feature>
<evidence type="ECO:0000256" key="9">
    <source>
        <dbReference type="ARBA" id="ARBA00022840"/>
    </source>
</evidence>
<dbReference type="InterPro" id="IPR005467">
    <property type="entry name" value="His_kinase_dom"/>
</dbReference>
<evidence type="ECO:0000256" key="10">
    <source>
        <dbReference type="ARBA" id="ARBA00023012"/>
    </source>
</evidence>
<reference evidence="21 22" key="1">
    <citation type="submission" date="2019-06" db="EMBL/GenBank/DDBJ databases">
        <title>Quisquiliibacterium sp. nov., isolated from a maize field.</title>
        <authorList>
            <person name="Lin S.-Y."/>
            <person name="Tsai C.-F."/>
            <person name="Young C.-C."/>
        </authorList>
    </citation>
    <scope>NUCLEOTIDE SEQUENCE [LARGE SCALE GENOMIC DNA]</scope>
    <source>
        <strain evidence="21 22">CC-CFT501</strain>
    </source>
</reference>
<dbReference type="InterPro" id="IPR036890">
    <property type="entry name" value="HATPase_C_sf"/>
</dbReference>
<dbReference type="InterPro" id="IPR003594">
    <property type="entry name" value="HATPase_dom"/>
</dbReference>
<keyword evidence="18" id="KW-0812">Transmembrane</keyword>
<evidence type="ECO:0000256" key="6">
    <source>
        <dbReference type="ARBA" id="ARBA00022729"/>
    </source>
</evidence>
<dbReference type="Gene3D" id="3.30.565.10">
    <property type="entry name" value="Histidine kinase-like ATPase, C-terminal domain"/>
    <property type="match status" value="2"/>
</dbReference>
<evidence type="ECO:0000256" key="2">
    <source>
        <dbReference type="ARBA" id="ARBA00004370"/>
    </source>
</evidence>
<accession>A0A5C8NVS8</accession>
<dbReference type="NCBIfam" id="TIGR00229">
    <property type="entry name" value="sensory_box"/>
    <property type="match status" value="2"/>
</dbReference>
<feature type="transmembrane region" description="Helical" evidence="18">
    <location>
        <begin position="163"/>
        <end position="182"/>
    </location>
</feature>
<dbReference type="InterPro" id="IPR003661">
    <property type="entry name" value="HisK_dim/P_dom"/>
</dbReference>
<comment type="caution">
    <text evidence="21">The sequence shown here is derived from an EMBL/GenBank/DDBJ whole genome shotgun (WGS) entry which is preliminary data.</text>
</comment>
<keyword evidence="9" id="KW-0067">ATP-binding</keyword>
<dbReference type="FunFam" id="1.10.287.130:FF:000038">
    <property type="entry name" value="Sensory transduction histidine kinase"/>
    <property type="match status" value="1"/>
</dbReference>
<evidence type="ECO:0000256" key="16">
    <source>
        <dbReference type="SAM" id="Coils"/>
    </source>
</evidence>
<evidence type="ECO:0000256" key="13">
    <source>
        <dbReference type="ARBA" id="ARBA00023306"/>
    </source>
</evidence>
<dbReference type="GO" id="GO:0005886">
    <property type="term" value="C:plasma membrane"/>
    <property type="evidence" value="ECO:0007669"/>
    <property type="project" value="TreeGrafter"/>
</dbReference>
<feature type="region of interest" description="Disordered" evidence="17">
    <location>
        <begin position="462"/>
        <end position="514"/>
    </location>
</feature>
<dbReference type="SMART" id="SM00091">
    <property type="entry name" value="PAS"/>
    <property type="match status" value="2"/>
</dbReference>
<keyword evidence="6" id="KW-0732">Signal</keyword>
<dbReference type="RefSeq" id="WP_147704530.1">
    <property type="nucleotide sequence ID" value="NZ_VDUY01000004.1"/>
</dbReference>
<dbReference type="InterPro" id="IPR036097">
    <property type="entry name" value="HisK_dim/P_sf"/>
</dbReference>
<evidence type="ECO:0000313" key="22">
    <source>
        <dbReference type="Proteomes" id="UP000321548"/>
    </source>
</evidence>
<dbReference type="CDD" id="cd00082">
    <property type="entry name" value="HisKA"/>
    <property type="match status" value="2"/>
</dbReference>
<evidence type="ECO:0000256" key="3">
    <source>
        <dbReference type="ARBA" id="ARBA00012438"/>
    </source>
</evidence>
<dbReference type="EMBL" id="VDUY01000004">
    <property type="protein sequence ID" value="TXL65335.1"/>
    <property type="molecule type" value="Genomic_DNA"/>
</dbReference>
<sequence length="1024" mass="110674">MSTVGAARTGARQPPVAARRKVHPIVELDYPVRIMAHLAIFVVVSSVYIGRPTPTWVWAVTGFYLLAWSHIGYQIACRSPDSKGAELRNLLVDSLMTGLITALSGFSVWAGVTMFASVNATNLSVGGARHAVNGVGWSVVGMGLGGVATGFRFEPDSSMLTTALSGIGVVLFTAVFGWRSYVEARRAQRAKREALERRTELEEQKRVLEATYDLAETERVEAERARELAESANRAKSAFLANMSHELRTPLNAIIGYSEMVQEDLGEQADAALLDDLKKIQGAGKHLLGLINDVLDLAKIEAGKIDLVVDQFSPGLVIQEVCATALPLIRKQGNRLETEVPEDLGTITGDSIRLRQVLLNLLSNAGKFTHDGTVTVRATRTAGRDGAELLRIEVADTGIGMTDEQRAMLFRPFTQADSTTTRKYGGTGLGLAISKRLCELMGGGIEVQSELGRGTRFIVTSPVSAKRPAAPGEAPARAAAQAGTPGSATPGAAPARAGGAQAAQGRTGDGQAADGWRFTEEGYRILAESASAPLVFRLPAHGAHPEVNLATARILGYDSPDDMREHVTDLSRQLFADPAQLADLRSRLMRDGAVADFDCQARRKDGELIWLSLDARAVRDPRGRVSHFEGFAKDVTRMKHSEMELLRARRSAEQNASAVRGLIDNAPVFLLIVRIADGVILECNPRCEELFRCTVASLIGKSVHHLYYAEAVDRERFLGTLSRQGRVRRLEIEFQRADGTRFPGWISAEYLGYAGEKTVIACIEDLSPLVGGAAATERTIDARLAFLSKTGYELRTPLNAIIGYSELLNEELDQASLRQRRHDLSAIRAAGLQMRDTLDTMIALARFHDMRDERAALERLDLGRILRDLGALAKPVVERNGNVLDVRAEIGEGAWLGDAPKLKQVLVNLLLNAGRRSRNGRVSLSAKVDGDWLAFEVVDSGPGLADEQLAMLALPLDVAQELASLDPATPSLGLRVSRRLCAMMGGELKAENVPGNGARFAVRIPVRMSAGGQAPRAAAGEPRS</sequence>
<dbReference type="Gene3D" id="3.30.450.20">
    <property type="entry name" value="PAS domain"/>
    <property type="match status" value="2"/>
</dbReference>
<dbReference type="PROSITE" id="PS50113">
    <property type="entry name" value="PAC"/>
    <property type="match status" value="1"/>
</dbReference>
<feature type="domain" description="PAC" evidence="20">
    <location>
        <begin position="595"/>
        <end position="647"/>
    </location>
</feature>
<dbReference type="Pfam" id="PF00512">
    <property type="entry name" value="HisKA"/>
    <property type="match status" value="2"/>
</dbReference>
<dbReference type="AlphaFoldDB" id="A0A5C8NVS8"/>
<evidence type="ECO:0000256" key="4">
    <source>
        <dbReference type="ARBA" id="ARBA00022553"/>
    </source>
</evidence>
<dbReference type="SMART" id="SM00086">
    <property type="entry name" value="PAC"/>
    <property type="match status" value="2"/>
</dbReference>
<dbReference type="InterPro" id="IPR000014">
    <property type="entry name" value="PAS"/>
</dbReference>
<protein>
    <recommendedName>
        <fullName evidence="15">Virulence sensor protein BvgS</fullName>
        <ecNumber evidence="3">2.7.13.3</ecNumber>
    </recommendedName>
</protein>
<keyword evidence="13" id="KW-0131">Cell cycle</keyword>
<dbReference type="InterPro" id="IPR007894">
    <property type="entry name" value="MASE2"/>
</dbReference>
<feature type="coiled-coil region" evidence="16">
    <location>
        <begin position="184"/>
        <end position="235"/>
    </location>
</feature>
<dbReference type="PRINTS" id="PR00344">
    <property type="entry name" value="BCTRLSENSOR"/>
</dbReference>
<organism evidence="21 22">
    <name type="scientific">Zeimonas arvi</name>
    <dbReference type="NCBI Taxonomy" id="2498847"/>
    <lineage>
        <taxon>Bacteria</taxon>
        <taxon>Pseudomonadati</taxon>
        <taxon>Pseudomonadota</taxon>
        <taxon>Betaproteobacteria</taxon>
        <taxon>Burkholderiales</taxon>
        <taxon>Burkholderiaceae</taxon>
        <taxon>Zeimonas</taxon>
    </lineage>
</organism>
<feature type="compositionally biased region" description="Low complexity" evidence="17">
    <location>
        <begin position="465"/>
        <end position="513"/>
    </location>
</feature>
<evidence type="ECO:0000256" key="7">
    <source>
        <dbReference type="ARBA" id="ARBA00022741"/>
    </source>
</evidence>
<dbReference type="SMART" id="SM00387">
    <property type="entry name" value="HATPase_c"/>
    <property type="match status" value="2"/>
</dbReference>
<evidence type="ECO:0000256" key="12">
    <source>
        <dbReference type="ARBA" id="ARBA00023136"/>
    </source>
</evidence>
<keyword evidence="16" id="KW-0175">Coiled coil</keyword>
<dbReference type="CDD" id="cd16922">
    <property type="entry name" value="HATPase_EvgS-ArcB-TorS-like"/>
    <property type="match status" value="1"/>
</dbReference>
<evidence type="ECO:0000256" key="18">
    <source>
        <dbReference type="SAM" id="Phobius"/>
    </source>
</evidence>
<dbReference type="Pfam" id="PF13426">
    <property type="entry name" value="PAS_9"/>
    <property type="match status" value="2"/>
</dbReference>
<gene>
    <name evidence="21" type="ORF">FHP08_11135</name>
</gene>
<evidence type="ECO:0000313" key="21">
    <source>
        <dbReference type="EMBL" id="TXL65335.1"/>
    </source>
</evidence>
<dbReference type="GO" id="GO:0005524">
    <property type="term" value="F:ATP binding"/>
    <property type="evidence" value="ECO:0007669"/>
    <property type="project" value="UniProtKB-KW"/>
</dbReference>
<dbReference type="SMART" id="SM00388">
    <property type="entry name" value="HisKA"/>
    <property type="match status" value="2"/>
</dbReference>
<dbReference type="SUPFAM" id="SSF55874">
    <property type="entry name" value="ATPase domain of HSP90 chaperone/DNA topoisomerase II/histidine kinase"/>
    <property type="match status" value="2"/>
</dbReference>
<evidence type="ECO:0000256" key="14">
    <source>
        <dbReference type="ARBA" id="ARBA00058004"/>
    </source>
</evidence>
<feature type="transmembrane region" description="Helical" evidence="18">
    <location>
        <begin position="30"/>
        <end position="49"/>
    </location>
</feature>
<dbReference type="InterPro" id="IPR000700">
    <property type="entry name" value="PAS-assoc_C"/>
</dbReference>
<feature type="domain" description="Histidine kinase" evidence="19">
    <location>
        <begin position="242"/>
        <end position="465"/>
    </location>
</feature>
<evidence type="ECO:0000256" key="8">
    <source>
        <dbReference type="ARBA" id="ARBA00022777"/>
    </source>
</evidence>
<dbReference type="EC" id="2.7.13.3" evidence="3"/>
<evidence type="ECO:0000256" key="1">
    <source>
        <dbReference type="ARBA" id="ARBA00000085"/>
    </source>
</evidence>
<dbReference type="GO" id="GO:0009927">
    <property type="term" value="F:histidine phosphotransfer kinase activity"/>
    <property type="evidence" value="ECO:0007669"/>
    <property type="project" value="TreeGrafter"/>
</dbReference>
<dbReference type="SUPFAM" id="SSF47384">
    <property type="entry name" value="Homodimeric domain of signal transducing histidine kinase"/>
    <property type="match status" value="2"/>
</dbReference>
<keyword evidence="7" id="KW-0547">Nucleotide-binding</keyword>
<feature type="transmembrane region" description="Helical" evidence="18">
    <location>
        <begin position="56"/>
        <end position="76"/>
    </location>
</feature>
<evidence type="ECO:0000256" key="5">
    <source>
        <dbReference type="ARBA" id="ARBA00022679"/>
    </source>
</evidence>
<dbReference type="Gene3D" id="1.10.287.130">
    <property type="match status" value="2"/>
</dbReference>
<evidence type="ECO:0000259" key="19">
    <source>
        <dbReference type="PROSITE" id="PS50109"/>
    </source>
</evidence>
<keyword evidence="5" id="KW-0808">Transferase</keyword>
<keyword evidence="18" id="KW-1133">Transmembrane helix</keyword>
<dbReference type="Proteomes" id="UP000321548">
    <property type="component" value="Unassembled WGS sequence"/>
</dbReference>
<evidence type="ECO:0000256" key="17">
    <source>
        <dbReference type="SAM" id="MobiDB-lite"/>
    </source>
</evidence>
<dbReference type="InterPro" id="IPR001610">
    <property type="entry name" value="PAC"/>
</dbReference>
<keyword evidence="22" id="KW-1185">Reference proteome</keyword>
<dbReference type="SUPFAM" id="SSF55785">
    <property type="entry name" value="PYP-like sensor domain (PAS domain)"/>
    <property type="match status" value="2"/>
</dbReference>
<dbReference type="GO" id="GO:0000155">
    <property type="term" value="F:phosphorelay sensor kinase activity"/>
    <property type="evidence" value="ECO:0007669"/>
    <property type="project" value="InterPro"/>
</dbReference>
<dbReference type="InterPro" id="IPR035965">
    <property type="entry name" value="PAS-like_dom_sf"/>
</dbReference>
<keyword evidence="10" id="KW-0902">Two-component regulatory system</keyword>
<dbReference type="InterPro" id="IPR004358">
    <property type="entry name" value="Sig_transdc_His_kin-like_C"/>
</dbReference>
<keyword evidence="12 18" id="KW-0472">Membrane</keyword>
<dbReference type="PANTHER" id="PTHR43047">
    <property type="entry name" value="TWO-COMPONENT HISTIDINE PROTEIN KINASE"/>
    <property type="match status" value="1"/>
</dbReference>
<proteinExistence type="predicted"/>
<evidence type="ECO:0000259" key="20">
    <source>
        <dbReference type="PROSITE" id="PS50113"/>
    </source>
</evidence>
<comment type="subcellular location">
    <subcellularLocation>
        <location evidence="2">Membrane</location>
    </subcellularLocation>
</comment>
<dbReference type="PANTHER" id="PTHR43047:SF72">
    <property type="entry name" value="OSMOSENSING HISTIDINE PROTEIN KINASE SLN1"/>
    <property type="match status" value="1"/>
</dbReference>
<evidence type="ECO:0000256" key="15">
    <source>
        <dbReference type="ARBA" id="ARBA00070152"/>
    </source>
</evidence>
<dbReference type="Pfam" id="PF02518">
    <property type="entry name" value="HATPase_c"/>
    <property type="match status" value="2"/>
</dbReference>
<dbReference type="FunFam" id="3.30.565.10:FF:000010">
    <property type="entry name" value="Sensor histidine kinase RcsC"/>
    <property type="match status" value="1"/>
</dbReference>
<dbReference type="PROSITE" id="PS50109">
    <property type="entry name" value="HIS_KIN"/>
    <property type="match status" value="2"/>
</dbReference>